<evidence type="ECO:0000313" key="2">
    <source>
        <dbReference type="Proteomes" id="UP001175271"/>
    </source>
</evidence>
<protein>
    <submittedName>
        <fullName evidence="1">Uncharacterized protein</fullName>
    </submittedName>
</protein>
<organism evidence="1 2">
    <name type="scientific">Steinernema hermaphroditum</name>
    <dbReference type="NCBI Taxonomy" id="289476"/>
    <lineage>
        <taxon>Eukaryota</taxon>
        <taxon>Metazoa</taxon>
        <taxon>Ecdysozoa</taxon>
        <taxon>Nematoda</taxon>
        <taxon>Chromadorea</taxon>
        <taxon>Rhabditida</taxon>
        <taxon>Tylenchina</taxon>
        <taxon>Panagrolaimomorpha</taxon>
        <taxon>Strongyloidoidea</taxon>
        <taxon>Steinernematidae</taxon>
        <taxon>Steinernema</taxon>
    </lineage>
</organism>
<comment type="caution">
    <text evidence="1">The sequence shown here is derived from an EMBL/GenBank/DDBJ whole genome shotgun (WGS) entry which is preliminary data.</text>
</comment>
<accession>A0AA39IFA9</accession>
<dbReference type="AlphaFoldDB" id="A0AA39IFA9"/>
<reference evidence="1" key="1">
    <citation type="submission" date="2023-06" db="EMBL/GenBank/DDBJ databases">
        <title>Genomic analysis of the entomopathogenic nematode Steinernema hermaphroditum.</title>
        <authorList>
            <person name="Schwarz E.M."/>
            <person name="Heppert J.K."/>
            <person name="Baniya A."/>
            <person name="Schwartz H.T."/>
            <person name="Tan C.-H."/>
            <person name="Antoshechkin I."/>
            <person name="Sternberg P.W."/>
            <person name="Goodrich-Blair H."/>
            <person name="Dillman A.R."/>
        </authorList>
    </citation>
    <scope>NUCLEOTIDE SEQUENCE</scope>
    <source>
        <strain evidence="1">PS9179</strain>
        <tissue evidence="1">Whole animal</tissue>
    </source>
</reference>
<proteinExistence type="predicted"/>
<name>A0AA39IFA9_9BILA</name>
<gene>
    <name evidence="1" type="ORF">QR680_007618</name>
</gene>
<keyword evidence="2" id="KW-1185">Reference proteome</keyword>
<evidence type="ECO:0000313" key="1">
    <source>
        <dbReference type="EMBL" id="KAK0422516.1"/>
    </source>
</evidence>
<dbReference type="EMBL" id="JAUCMV010000001">
    <property type="protein sequence ID" value="KAK0422516.1"/>
    <property type="molecule type" value="Genomic_DNA"/>
</dbReference>
<sequence>MVNRNLVLRSTSVFNKALIGLELGTLVTLPTFHEYYVLESLEYGILRFFKFWLLEGHREFAVRLLQTIDRVYSSGSIRVTPFLKNVIDTNGWYQNEWKVEETDFNISGYDMIECFC</sequence>
<dbReference type="Proteomes" id="UP001175271">
    <property type="component" value="Unassembled WGS sequence"/>
</dbReference>